<evidence type="ECO:0000313" key="3">
    <source>
        <dbReference type="Proteomes" id="UP000193380"/>
    </source>
</evidence>
<dbReference type="STRING" id="8022.A0A060Y363"/>
<organism evidence="2 3">
    <name type="scientific">Oncorhynchus mykiss</name>
    <name type="common">Rainbow trout</name>
    <name type="synonym">Salmo gairdneri</name>
    <dbReference type="NCBI Taxonomy" id="8022"/>
    <lineage>
        <taxon>Eukaryota</taxon>
        <taxon>Metazoa</taxon>
        <taxon>Chordata</taxon>
        <taxon>Craniata</taxon>
        <taxon>Vertebrata</taxon>
        <taxon>Euteleostomi</taxon>
        <taxon>Actinopterygii</taxon>
        <taxon>Neopterygii</taxon>
        <taxon>Teleostei</taxon>
        <taxon>Protacanthopterygii</taxon>
        <taxon>Salmoniformes</taxon>
        <taxon>Salmonidae</taxon>
        <taxon>Salmoninae</taxon>
        <taxon>Oncorhynchus</taxon>
    </lineage>
</organism>
<protein>
    <submittedName>
        <fullName evidence="2">Uncharacterized protein</fullName>
    </submittedName>
</protein>
<feature type="region of interest" description="Disordered" evidence="1">
    <location>
        <begin position="1"/>
        <end position="39"/>
    </location>
</feature>
<dbReference type="AlphaFoldDB" id="A0A060Y363"/>
<evidence type="ECO:0000313" key="2">
    <source>
        <dbReference type="EMBL" id="CDQ83809.1"/>
    </source>
</evidence>
<dbReference type="PaxDb" id="8022-A0A060Y363"/>
<accession>A0A060Y363</accession>
<proteinExistence type="predicted"/>
<gene>
    <name evidence="2" type="ORF">GSONMT00057582001</name>
</gene>
<name>A0A060Y363_ONCMY</name>
<reference evidence="2" key="2">
    <citation type="submission" date="2014-03" db="EMBL/GenBank/DDBJ databases">
        <authorList>
            <person name="Genoscope - CEA"/>
        </authorList>
    </citation>
    <scope>NUCLEOTIDE SEQUENCE</scope>
</reference>
<sequence length="148" mass="16883">MIPERPTHRPDSDIEDTSVVPSVLPESKVTEEEERLDQKPQVEELDDNFYRDLYDDLAVSMVTVGPNISEYEAVEYEDISNETENQEYEEYETYEDGYGFAEREGADTWDGEASGRPLKGEKGEPAIFEPVGLSIQTEYCSWKSILSP</sequence>
<reference evidence="2" key="1">
    <citation type="journal article" date="2014" name="Nat. Commun.">
        <title>The rainbow trout genome provides novel insights into evolution after whole-genome duplication in vertebrates.</title>
        <authorList>
            <person name="Berthelot C."/>
            <person name="Brunet F."/>
            <person name="Chalopin D."/>
            <person name="Juanchich A."/>
            <person name="Bernard M."/>
            <person name="Noel B."/>
            <person name="Bento P."/>
            <person name="Da Silva C."/>
            <person name="Labadie K."/>
            <person name="Alberti A."/>
            <person name="Aury J.M."/>
            <person name="Louis A."/>
            <person name="Dehais P."/>
            <person name="Bardou P."/>
            <person name="Montfort J."/>
            <person name="Klopp C."/>
            <person name="Cabau C."/>
            <person name="Gaspin C."/>
            <person name="Thorgaard G.H."/>
            <person name="Boussaha M."/>
            <person name="Quillet E."/>
            <person name="Guyomard R."/>
            <person name="Galiana D."/>
            <person name="Bobe J."/>
            <person name="Volff J.N."/>
            <person name="Genet C."/>
            <person name="Wincker P."/>
            <person name="Jaillon O."/>
            <person name="Roest Crollius H."/>
            <person name="Guiguen Y."/>
        </authorList>
    </citation>
    <scope>NUCLEOTIDE SEQUENCE [LARGE SCALE GENOMIC DNA]</scope>
</reference>
<dbReference type="EMBL" id="FR906259">
    <property type="protein sequence ID" value="CDQ83809.1"/>
    <property type="molecule type" value="Genomic_DNA"/>
</dbReference>
<evidence type="ECO:0000256" key="1">
    <source>
        <dbReference type="SAM" id="MobiDB-lite"/>
    </source>
</evidence>
<feature type="compositionally biased region" description="Basic and acidic residues" evidence="1">
    <location>
        <begin position="1"/>
        <end position="12"/>
    </location>
</feature>
<dbReference type="Proteomes" id="UP000193380">
    <property type="component" value="Unassembled WGS sequence"/>
</dbReference>